<evidence type="ECO:0000313" key="4">
    <source>
        <dbReference type="EMBL" id="KAK2162116.1"/>
    </source>
</evidence>
<name>A0AAD9NBI7_9ANNE</name>
<dbReference type="SUPFAM" id="SSF53067">
    <property type="entry name" value="Actin-like ATPase domain"/>
    <property type="match status" value="2"/>
</dbReference>
<gene>
    <name evidence="4" type="ORF">LSH36_103g00021</name>
</gene>
<dbReference type="Pfam" id="PF00022">
    <property type="entry name" value="Actin"/>
    <property type="match status" value="1"/>
</dbReference>
<feature type="compositionally biased region" description="Polar residues" evidence="3">
    <location>
        <begin position="430"/>
        <end position="439"/>
    </location>
</feature>
<organism evidence="4 5">
    <name type="scientific">Paralvinella palmiformis</name>
    <dbReference type="NCBI Taxonomy" id="53620"/>
    <lineage>
        <taxon>Eukaryota</taxon>
        <taxon>Metazoa</taxon>
        <taxon>Spiralia</taxon>
        <taxon>Lophotrochozoa</taxon>
        <taxon>Annelida</taxon>
        <taxon>Polychaeta</taxon>
        <taxon>Sedentaria</taxon>
        <taxon>Canalipalpata</taxon>
        <taxon>Terebellida</taxon>
        <taxon>Terebelliformia</taxon>
        <taxon>Alvinellidae</taxon>
        <taxon>Paralvinella</taxon>
    </lineage>
</organism>
<reference evidence="4" key="1">
    <citation type="journal article" date="2023" name="Mol. Biol. Evol.">
        <title>Third-Generation Sequencing Reveals the Adaptive Role of the Epigenome in Three Deep-Sea Polychaetes.</title>
        <authorList>
            <person name="Perez M."/>
            <person name="Aroh O."/>
            <person name="Sun Y."/>
            <person name="Lan Y."/>
            <person name="Juniper S.K."/>
            <person name="Young C.R."/>
            <person name="Angers B."/>
            <person name="Qian P.Y."/>
        </authorList>
    </citation>
    <scope>NUCLEOTIDE SEQUENCE</scope>
    <source>
        <strain evidence="4">P08H-3</strain>
    </source>
</reference>
<dbReference type="FunFam" id="3.30.420.40:FF:000100">
    <property type="entry name" value="Actin-related protein 8"/>
    <property type="match status" value="1"/>
</dbReference>
<comment type="function">
    <text evidence="1">Actins are highly conserved proteins that are involved in various types of cell motility and are ubiquitously expressed in all eukaryotic cells.</text>
</comment>
<comment type="caution">
    <text evidence="4">The sequence shown here is derived from an EMBL/GenBank/DDBJ whole genome shotgun (WGS) entry which is preliminary data.</text>
</comment>
<dbReference type="EMBL" id="JAODUP010000103">
    <property type="protein sequence ID" value="KAK2162116.1"/>
    <property type="molecule type" value="Genomic_DNA"/>
</dbReference>
<dbReference type="AlphaFoldDB" id="A0AAD9NBI7"/>
<protein>
    <recommendedName>
        <fullName evidence="6">Actin-related protein 8</fullName>
    </recommendedName>
</protein>
<dbReference type="Gene3D" id="3.30.420.40">
    <property type="match status" value="2"/>
</dbReference>
<feature type="region of interest" description="Disordered" evidence="3">
    <location>
        <begin position="430"/>
        <end position="468"/>
    </location>
</feature>
<dbReference type="Proteomes" id="UP001208570">
    <property type="component" value="Unassembled WGS sequence"/>
</dbReference>
<dbReference type="Gene3D" id="3.90.640.10">
    <property type="entry name" value="Actin, Chain A, domain 4"/>
    <property type="match status" value="1"/>
</dbReference>
<sequence length="604" mass="68715">MPGTGRKKPFSQAMPEPALEPVHGNAIVVIQPGSLNLRLGRAADTFPHSIPHCIARRHKQPGKQNQYEDPYLLRPKDEHSQAQTLQEWGLKHATQHLANATTQTGQPREAVSEEHLRKLNREVKPELLDIRSPAKWTDTAIKRDYLIGEEALYVNPKDHYCLRWPMRQGAFNLHQYPGGTPTAVLQDLETIWSYAIQNFLGIPLKDLKHYRAVLLVSDLYKRQQVREMMTLILTRIGFSAAFVVQESVCATFGAGVSSACVVDIGDQKTAISCVEDGLSQKKSRLLLEYGGRDLTRCLYWLLNRTGFPYKDCRLSNRIDAMFFQELKEKNCHLDKDMFGVEQKEIRVGQPNCKLSKYRFYMGDERVLAPMAMFYPNMLGLIGTNVCKNMDRYCSDPADTLDEDYLMQTMSKHEQAARLVALRKKESATAVEQLSQNDSSIIDEAQMDDDDTMDRPEGPTSEVPSTGGISKLIRMMEEEEEGVDISEGLMGLDEGICRSIERCEGEDMRRRMYSRILLVGGGFVFEGVTEWLGELILKHIPPHIVTSLESTDIVYQPKDIDPKVTSWKGAAILCCLDTAQELWIRQGEWHRYGVRVLRERAPFIW</sequence>
<dbReference type="SMART" id="SM00268">
    <property type="entry name" value="ACTIN"/>
    <property type="match status" value="1"/>
</dbReference>
<evidence type="ECO:0000256" key="3">
    <source>
        <dbReference type="SAM" id="MobiDB-lite"/>
    </source>
</evidence>
<dbReference type="PANTHER" id="PTHR11937">
    <property type="entry name" value="ACTIN"/>
    <property type="match status" value="1"/>
</dbReference>
<dbReference type="InterPro" id="IPR004000">
    <property type="entry name" value="Actin"/>
</dbReference>
<accession>A0AAD9NBI7</accession>
<proteinExistence type="inferred from homology"/>
<dbReference type="InterPro" id="IPR043129">
    <property type="entry name" value="ATPase_NBD"/>
</dbReference>
<evidence type="ECO:0000313" key="5">
    <source>
        <dbReference type="Proteomes" id="UP001208570"/>
    </source>
</evidence>
<comment type="similarity">
    <text evidence="2">Belongs to the actin family.</text>
</comment>
<evidence type="ECO:0000256" key="2">
    <source>
        <dbReference type="RuleBase" id="RU000487"/>
    </source>
</evidence>
<keyword evidence="5" id="KW-1185">Reference proteome</keyword>
<evidence type="ECO:0000256" key="1">
    <source>
        <dbReference type="ARBA" id="ARBA00003520"/>
    </source>
</evidence>
<evidence type="ECO:0008006" key="6">
    <source>
        <dbReference type="Google" id="ProtNLM"/>
    </source>
</evidence>
<dbReference type="CDD" id="cd10206">
    <property type="entry name" value="ASKHA_NBD_Arp8-like"/>
    <property type="match status" value="1"/>
</dbReference>